<evidence type="ECO:0000256" key="2">
    <source>
        <dbReference type="ARBA" id="ARBA00004752"/>
    </source>
</evidence>
<dbReference type="InterPro" id="IPR036615">
    <property type="entry name" value="Mur_ligase_C_dom_sf"/>
</dbReference>
<evidence type="ECO:0000256" key="9">
    <source>
        <dbReference type="ARBA" id="ARBA00022960"/>
    </source>
</evidence>
<feature type="binding site" evidence="14">
    <location>
        <begin position="122"/>
        <end position="128"/>
    </location>
    <ligand>
        <name>ATP</name>
        <dbReference type="ChEBI" id="CHEBI:30616"/>
    </ligand>
</feature>
<dbReference type="Gene3D" id="3.90.190.20">
    <property type="entry name" value="Mur ligase, C-terminal domain"/>
    <property type="match status" value="1"/>
</dbReference>
<dbReference type="InterPro" id="IPR013221">
    <property type="entry name" value="Mur_ligase_cen"/>
</dbReference>
<keyword evidence="19" id="KW-1185">Reference proteome</keyword>
<evidence type="ECO:0000256" key="8">
    <source>
        <dbReference type="ARBA" id="ARBA00022840"/>
    </source>
</evidence>
<feature type="domain" description="Mur ligase C-terminal" evidence="16">
    <location>
        <begin position="316"/>
        <end position="457"/>
    </location>
</feature>
<dbReference type="OrthoDB" id="9804126at2"/>
<evidence type="ECO:0000313" key="18">
    <source>
        <dbReference type="EMBL" id="PSJ04727.1"/>
    </source>
</evidence>
<evidence type="ECO:0000256" key="3">
    <source>
        <dbReference type="ARBA" id="ARBA00012211"/>
    </source>
</evidence>
<dbReference type="AlphaFoldDB" id="A0A2P7MU56"/>
<sequence>MAPLLDRHQPLHFIGVGGIGMSALAGILAERGYAVSGSDPRDNAVLDRLRRLGVRVFLEQNAATVAAIRSGTSVSPQVVISSAVPETNPELVEARRMGLAICHRSDVLAALINSQDSIAVAGSHGKTTTSTLIATLLAATQHDPTAVIGGIVPAFGSNGRHGEGRLLVAEADESDGSLVKFRSSLGVLTNVELDHTDHYPDLEALITTLQRFAGNTSRLLANHDDPVLRERFKASHWWSIESAAGVSFAAIAQEQRGDGTIADFYEDGELVGRFELPLPGRHNLSNAVAAMAACRLEGVSFAELGEAVAALQAPGRRFDFRGLWQGRLVVDDYAHHPSEVAATLAMAKLMVDSGRSALPVAPRRLVAVFQPHRYSRTAQFLDGFAAALSEADSVLIAPLYAAGEAPIPGISSAAMAEAVRQLAPNLPVAVASTLDELAAQVAAKSQEGDLVIAMGAGDVNSLWERLEQRQQAVDSAITASELPLAA</sequence>
<dbReference type="PANTHER" id="PTHR43445">
    <property type="entry name" value="UDP-N-ACETYLMURAMATE--L-ALANINE LIGASE-RELATED"/>
    <property type="match status" value="1"/>
</dbReference>
<comment type="caution">
    <text evidence="18">The sequence shown here is derived from an EMBL/GenBank/DDBJ whole genome shotgun (WGS) entry which is preliminary data.</text>
</comment>
<evidence type="ECO:0000256" key="7">
    <source>
        <dbReference type="ARBA" id="ARBA00022741"/>
    </source>
</evidence>
<dbReference type="Pfam" id="PF08245">
    <property type="entry name" value="Mur_ligase_M"/>
    <property type="match status" value="1"/>
</dbReference>
<keyword evidence="4 14" id="KW-0963">Cytoplasm</keyword>
<evidence type="ECO:0000259" key="15">
    <source>
        <dbReference type="Pfam" id="PF01225"/>
    </source>
</evidence>
<dbReference type="InterPro" id="IPR036565">
    <property type="entry name" value="Mur-like_cat_sf"/>
</dbReference>
<dbReference type="UniPathway" id="UPA00219"/>
<dbReference type="HAMAP" id="MF_00046">
    <property type="entry name" value="MurC"/>
    <property type="match status" value="1"/>
</dbReference>
<gene>
    <name evidence="14" type="primary">murC</name>
    <name evidence="18" type="ORF">C7K55_09590</name>
</gene>
<dbReference type="EC" id="6.3.2.8" evidence="3 14"/>
<dbReference type="GO" id="GO:0005524">
    <property type="term" value="F:ATP binding"/>
    <property type="evidence" value="ECO:0007669"/>
    <property type="project" value="UniProtKB-UniRule"/>
</dbReference>
<dbReference type="Proteomes" id="UP000243002">
    <property type="component" value="Unassembled WGS sequence"/>
</dbReference>
<dbReference type="InterPro" id="IPR005758">
    <property type="entry name" value="UDP-N-AcMur_Ala_ligase_MurC"/>
</dbReference>
<dbReference type="GO" id="GO:0009252">
    <property type="term" value="P:peptidoglycan biosynthetic process"/>
    <property type="evidence" value="ECO:0007669"/>
    <property type="project" value="UniProtKB-UniRule"/>
</dbReference>
<keyword evidence="6 14" id="KW-0132">Cell division</keyword>
<keyword evidence="9 14" id="KW-0133">Cell shape</keyword>
<keyword evidence="5 14" id="KW-0436">Ligase</keyword>
<dbReference type="GO" id="GO:0051301">
    <property type="term" value="P:cell division"/>
    <property type="evidence" value="ECO:0007669"/>
    <property type="project" value="UniProtKB-KW"/>
</dbReference>
<dbReference type="PANTHER" id="PTHR43445:SF3">
    <property type="entry name" value="UDP-N-ACETYLMURAMATE--L-ALANINE LIGASE"/>
    <property type="match status" value="1"/>
</dbReference>
<evidence type="ECO:0000259" key="16">
    <source>
        <dbReference type="Pfam" id="PF02875"/>
    </source>
</evidence>
<dbReference type="SUPFAM" id="SSF53623">
    <property type="entry name" value="MurD-like peptide ligases, catalytic domain"/>
    <property type="match status" value="1"/>
</dbReference>
<dbReference type="Gene3D" id="3.40.1190.10">
    <property type="entry name" value="Mur-like, catalytic domain"/>
    <property type="match status" value="1"/>
</dbReference>
<dbReference type="SUPFAM" id="SSF53244">
    <property type="entry name" value="MurD-like peptide ligases, peptide-binding domain"/>
    <property type="match status" value="1"/>
</dbReference>
<evidence type="ECO:0000256" key="12">
    <source>
        <dbReference type="ARBA" id="ARBA00023316"/>
    </source>
</evidence>
<dbReference type="Pfam" id="PF02875">
    <property type="entry name" value="Mur_ligase_C"/>
    <property type="match status" value="1"/>
</dbReference>
<comment type="pathway">
    <text evidence="2 14">Cell wall biogenesis; peptidoglycan biosynthesis.</text>
</comment>
<comment type="function">
    <text evidence="14">Cell wall formation.</text>
</comment>
<evidence type="ECO:0000256" key="10">
    <source>
        <dbReference type="ARBA" id="ARBA00022984"/>
    </source>
</evidence>
<organism evidence="18 19">
    <name type="scientific">Cyanobium usitatum str. Tous</name>
    <dbReference type="NCBI Taxonomy" id="2116684"/>
    <lineage>
        <taxon>Bacteria</taxon>
        <taxon>Bacillati</taxon>
        <taxon>Cyanobacteriota</taxon>
        <taxon>Cyanophyceae</taxon>
        <taxon>Synechococcales</taxon>
        <taxon>Prochlorococcaceae</taxon>
        <taxon>Cyanobium</taxon>
    </lineage>
</organism>
<evidence type="ECO:0000256" key="6">
    <source>
        <dbReference type="ARBA" id="ARBA00022618"/>
    </source>
</evidence>
<dbReference type="RefSeq" id="WP_106632538.1">
    <property type="nucleotide sequence ID" value="NZ_PXXO01000010.1"/>
</dbReference>
<dbReference type="SUPFAM" id="SSF51984">
    <property type="entry name" value="MurCD N-terminal domain"/>
    <property type="match status" value="1"/>
</dbReference>
<evidence type="ECO:0000256" key="1">
    <source>
        <dbReference type="ARBA" id="ARBA00004496"/>
    </source>
</evidence>
<comment type="subcellular location">
    <subcellularLocation>
        <location evidence="1 14">Cytoplasm</location>
    </subcellularLocation>
</comment>
<keyword evidence="11 14" id="KW-0131">Cell cycle</keyword>
<comment type="catalytic activity">
    <reaction evidence="13 14">
        <text>UDP-N-acetyl-alpha-D-muramate + L-alanine + ATP = UDP-N-acetyl-alpha-D-muramoyl-L-alanine + ADP + phosphate + H(+)</text>
        <dbReference type="Rhea" id="RHEA:23372"/>
        <dbReference type="ChEBI" id="CHEBI:15378"/>
        <dbReference type="ChEBI" id="CHEBI:30616"/>
        <dbReference type="ChEBI" id="CHEBI:43474"/>
        <dbReference type="ChEBI" id="CHEBI:57972"/>
        <dbReference type="ChEBI" id="CHEBI:70757"/>
        <dbReference type="ChEBI" id="CHEBI:83898"/>
        <dbReference type="ChEBI" id="CHEBI:456216"/>
        <dbReference type="EC" id="6.3.2.8"/>
    </reaction>
</comment>
<dbReference type="InterPro" id="IPR000713">
    <property type="entry name" value="Mur_ligase_N"/>
</dbReference>
<keyword evidence="12 14" id="KW-0961">Cell wall biogenesis/degradation</keyword>
<protein>
    <recommendedName>
        <fullName evidence="3 14">UDP-N-acetylmuramate--L-alanine ligase</fullName>
        <ecNumber evidence="3 14">6.3.2.8</ecNumber>
    </recommendedName>
    <alternativeName>
        <fullName evidence="14">UDP-N-acetylmuramoyl-L-alanine synthetase</fullName>
    </alternativeName>
</protein>
<evidence type="ECO:0000313" key="19">
    <source>
        <dbReference type="Proteomes" id="UP000243002"/>
    </source>
</evidence>
<dbReference type="Pfam" id="PF01225">
    <property type="entry name" value="Mur_ligase"/>
    <property type="match status" value="1"/>
</dbReference>
<accession>A0A2P7MU56</accession>
<dbReference type="InterPro" id="IPR050061">
    <property type="entry name" value="MurCDEF_pg_biosynth"/>
</dbReference>
<keyword evidence="8 14" id="KW-0067">ATP-binding</keyword>
<evidence type="ECO:0000256" key="5">
    <source>
        <dbReference type="ARBA" id="ARBA00022598"/>
    </source>
</evidence>
<dbReference type="InterPro" id="IPR004101">
    <property type="entry name" value="Mur_ligase_C"/>
</dbReference>
<feature type="domain" description="Mur ligase central" evidence="17">
    <location>
        <begin position="120"/>
        <end position="294"/>
    </location>
</feature>
<evidence type="ECO:0000256" key="11">
    <source>
        <dbReference type="ARBA" id="ARBA00023306"/>
    </source>
</evidence>
<keyword evidence="10 14" id="KW-0573">Peptidoglycan synthesis</keyword>
<proteinExistence type="inferred from homology"/>
<name>A0A2P7MU56_9CYAN</name>
<dbReference type="GO" id="GO:0008763">
    <property type="term" value="F:UDP-N-acetylmuramate-L-alanine ligase activity"/>
    <property type="evidence" value="ECO:0007669"/>
    <property type="project" value="UniProtKB-UniRule"/>
</dbReference>
<feature type="domain" description="Mur ligase N-terminal catalytic" evidence="15">
    <location>
        <begin position="11"/>
        <end position="114"/>
    </location>
</feature>
<dbReference type="NCBIfam" id="TIGR01082">
    <property type="entry name" value="murC"/>
    <property type="match status" value="1"/>
</dbReference>
<keyword evidence="7 14" id="KW-0547">Nucleotide-binding</keyword>
<evidence type="ECO:0000256" key="14">
    <source>
        <dbReference type="HAMAP-Rule" id="MF_00046"/>
    </source>
</evidence>
<evidence type="ECO:0000259" key="17">
    <source>
        <dbReference type="Pfam" id="PF08245"/>
    </source>
</evidence>
<dbReference type="GO" id="GO:0071555">
    <property type="term" value="P:cell wall organization"/>
    <property type="evidence" value="ECO:0007669"/>
    <property type="project" value="UniProtKB-KW"/>
</dbReference>
<dbReference type="EMBL" id="PXXO01000010">
    <property type="protein sequence ID" value="PSJ04727.1"/>
    <property type="molecule type" value="Genomic_DNA"/>
</dbReference>
<dbReference type="GO" id="GO:0008360">
    <property type="term" value="P:regulation of cell shape"/>
    <property type="evidence" value="ECO:0007669"/>
    <property type="project" value="UniProtKB-KW"/>
</dbReference>
<reference evidence="18 19" key="1">
    <citation type="journal article" date="2018" name="Environ. Microbiol.">
        <title>Ecological and genomic features of two widespread freshwater picocyanobacteria.</title>
        <authorList>
            <person name="Cabello-Yeves P.J."/>
            <person name="Picazo A."/>
            <person name="Camacho A."/>
            <person name="Callieri C."/>
            <person name="Rosselli R."/>
            <person name="Roda-Garcia J.J."/>
            <person name="Coutinho F.H."/>
            <person name="Rodriguez-Valera F."/>
        </authorList>
    </citation>
    <scope>NUCLEOTIDE SEQUENCE [LARGE SCALE GENOMIC DNA]</scope>
    <source>
        <strain evidence="18 19">Tous</strain>
    </source>
</reference>
<dbReference type="GO" id="GO:0005737">
    <property type="term" value="C:cytoplasm"/>
    <property type="evidence" value="ECO:0007669"/>
    <property type="project" value="UniProtKB-SubCell"/>
</dbReference>
<evidence type="ECO:0000256" key="13">
    <source>
        <dbReference type="ARBA" id="ARBA00047833"/>
    </source>
</evidence>
<evidence type="ECO:0000256" key="4">
    <source>
        <dbReference type="ARBA" id="ARBA00022490"/>
    </source>
</evidence>
<dbReference type="Gene3D" id="3.40.50.720">
    <property type="entry name" value="NAD(P)-binding Rossmann-like Domain"/>
    <property type="match status" value="1"/>
</dbReference>
<comment type="similarity">
    <text evidence="14">Belongs to the MurCDEF family.</text>
</comment>